<evidence type="ECO:0000313" key="2">
    <source>
        <dbReference type="Proteomes" id="UP000030437"/>
    </source>
</evidence>
<proteinExistence type="predicted"/>
<dbReference type="AlphaFoldDB" id="A0A0A3IHR6"/>
<dbReference type="EMBL" id="JPVP01000056">
    <property type="protein sequence ID" value="KGR84264.1"/>
    <property type="molecule type" value="Genomic_DNA"/>
</dbReference>
<gene>
    <name evidence="1" type="ORF">CD32_11720</name>
</gene>
<evidence type="ECO:0000313" key="1">
    <source>
        <dbReference type="EMBL" id="KGR84264.1"/>
    </source>
</evidence>
<comment type="caution">
    <text evidence="1">The sequence shown here is derived from an EMBL/GenBank/DDBJ whole genome shotgun (WGS) entry which is preliminary data.</text>
</comment>
<sequence length="269" mass="30687">MCFLYNSRKKWKQPFIKGFTIFNKRDFLNLYSIQLQGEINMKERIIGAGILTAMMLFSPIAGNLVDASALANGSTQKEKVMWGTNELYDYQIGRLIFTKDVKVYKRDATGVAQFHMNAKKDSMWRVYKITNEGGKKIYDLGAGVRVQQSNLSKYEVAPKDLVAKQVKQNNNGAFLVWEKKGSFTGYFDLPKIHKLGNEDVKNKINQSIENAFVSLTSDTHVSGYQITVLENQNNRFLLEVKYIVTPMESEAVTESFRLKYDLTTGNLID</sequence>
<name>A0A0A3IHR6_9BACI</name>
<reference evidence="1 2" key="1">
    <citation type="submission" date="2014-02" db="EMBL/GenBank/DDBJ databases">
        <title>Draft genome sequence of Lysinibacillus odysseyi NBRC 100172.</title>
        <authorList>
            <person name="Zhang F."/>
            <person name="Wang G."/>
            <person name="Zhang L."/>
        </authorList>
    </citation>
    <scope>NUCLEOTIDE SEQUENCE [LARGE SCALE GENOMIC DNA]</scope>
    <source>
        <strain evidence="1 2">NBRC 100172</strain>
    </source>
</reference>
<dbReference type="Proteomes" id="UP000030437">
    <property type="component" value="Unassembled WGS sequence"/>
</dbReference>
<protein>
    <submittedName>
        <fullName evidence="1">Uncharacterized protein</fullName>
    </submittedName>
</protein>
<keyword evidence="2" id="KW-1185">Reference proteome</keyword>
<accession>A0A0A3IHR6</accession>
<dbReference type="STRING" id="1220589.CD32_11720"/>
<organism evidence="1 2">
    <name type="scientific">Lysinibacillus odysseyi 34hs-1 = NBRC 100172</name>
    <dbReference type="NCBI Taxonomy" id="1220589"/>
    <lineage>
        <taxon>Bacteria</taxon>
        <taxon>Bacillati</taxon>
        <taxon>Bacillota</taxon>
        <taxon>Bacilli</taxon>
        <taxon>Bacillales</taxon>
        <taxon>Bacillaceae</taxon>
        <taxon>Lysinibacillus</taxon>
    </lineage>
</organism>